<dbReference type="AlphaFoldDB" id="A0A1L7XTA7"/>
<dbReference type="InterPro" id="IPR040151">
    <property type="entry name" value="Gfd2/YDR514C-like"/>
</dbReference>
<dbReference type="OrthoDB" id="5953249at2759"/>
<dbReference type="Pfam" id="PF21762">
    <property type="entry name" value="DEDDh_C"/>
    <property type="match status" value="1"/>
</dbReference>
<evidence type="ECO:0000313" key="3">
    <source>
        <dbReference type="Proteomes" id="UP000184330"/>
    </source>
</evidence>
<dbReference type="PANTHER" id="PTHR28083:SF1">
    <property type="entry name" value="GOOD FOR FULL DBP5 ACTIVITY PROTEIN 2"/>
    <property type="match status" value="1"/>
</dbReference>
<dbReference type="SUPFAM" id="SSF53098">
    <property type="entry name" value="Ribonuclease H-like"/>
    <property type="match status" value="1"/>
</dbReference>
<dbReference type="PANTHER" id="PTHR28083">
    <property type="entry name" value="GOOD FOR FULL DBP5 ACTIVITY PROTEIN 2"/>
    <property type="match status" value="1"/>
</dbReference>
<dbReference type="Gene3D" id="3.30.420.10">
    <property type="entry name" value="Ribonuclease H-like superfamily/Ribonuclease H"/>
    <property type="match status" value="1"/>
</dbReference>
<dbReference type="InterPro" id="IPR012337">
    <property type="entry name" value="RNaseH-like_sf"/>
</dbReference>
<reference evidence="2 3" key="1">
    <citation type="submission" date="2016-03" db="EMBL/GenBank/DDBJ databases">
        <authorList>
            <person name="Ploux O."/>
        </authorList>
    </citation>
    <scope>NUCLEOTIDE SEQUENCE [LARGE SCALE GENOMIC DNA]</scope>
    <source>
        <strain evidence="2 3">UAMH 11012</strain>
    </source>
</reference>
<name>A0A1L7XTA7_9HELO</name>
<proteinExistence type="predicted"/>
<gene>
    <name evidence="2" type="ORF">PAC_18160</name>
</gene>
<evidence type="ECO:0000259" key="1">
    <source>
        <dbReference type="Pfam" id="PF21762"/>
    </source>
</evidence>
<feature type="domain" description="Gfd2/YDR514C-like C-terminal" evidence="1">
    <location>
        <begin position="70"/>
        <end position="249"/>
    </location>
</feature>
<dbReference type="EMBL" id="FJOG01000053">
    <property type="protein sequence ID" value="CZR68261.1"/>
    <property type="molecule type" value="Genomic_DNA"/>
</dbReference>
<evidence type="ECO:0000313" key="2">
    <source>
        <dbReference type="EMBL" id="CZR68261.1"/>
    </source>
</evidence>
<dbReference type="GO" id="GO:0003676">
    <property type="term" value="F:nucleic acid binding"/>
    <property type="evidence" value="ECO:0007669"/>
    <property type="project" value="InterPro"/>
</dbReference>
<organism evidence="2 3">
    <name type="scientific">Phialocephala subalpina</name>
    <dbReference type="NCBI Taxonomy" id="576137"/>
    <lineage>
        <taxon>Eukaryota</taxon>
        <taxon>Fungi</taxon>
        <taxon>Dikarya</taxon>
        <taxon>Ascomycota</taxon>
        <taxon>Pezizomycotina</taxon>
        <taxon>Leotiomycetes</taxon>
        <taxon>Helotiales</taxon>
        <taxon>Mollisiaceae</taxon>
        <taxon>Phialocephala</taxon>
        <taxon>Phialocephala fortinii species complex</taxon>
    </lineage>
</organism>
<dbReference type="InterPro" id="IPR048519">
    <property type="entry name" value="Gfd2/YDR514C-like_C"/>
</dbReference>
<sequence length="327" mass="37046">MLSPDPCLQRAMRAEKSEATKDRLRHDRRNFNLNVLRHCLGLSSPQGASASSAYFSSTLSYSAETFEDPVFVCLDTEGYIGSVREIGLTILDSRNLNNPDNISDWSRVLESHNYIVRKDLKAEASRPFNFGTSQRMNRRWSGWLLEKVLRTGSPDPARTEPRNVILVGDSIFYDLHGLARTERGKLDFTSIPDVPVIDTADLAYGVFKLQPWLRPGLTELIDWLEIESKGITWHNAGNDANATMKVMLMLALRSYEKLDLKDKDEDRANMLRHIVRASSPVSPMEIDCEDYDKLKDQQVSDRMGDWVDACEGGIDLENMVGELEIES</sequence>
<dbReference type="GO" id="GO:0005634">
    <property type="term" value="C:nucleus"/>
    <property type="evidence" value="ECO:0007669"/>
    <property type="project" value="TreeGrafter"/>
</dbReference>
<protein>
    <recommendedName>
        <fullName evidence="1">Gfd2/YDR514C-like C-terminal domain-containing protein</fullName>
    </recommendedName>
</protein>
<keyword evidence="3" id="KW-1185">Reference proteome</keyword>
<accession>A0A1L7XTA7</accession>
<dbReference type="Proteomes" id="UP000184330">
    <property type="component" value="Unassembled WGS sequence"/>
</dbReference>
<dbReference type="InterPro" id="IPR036397">
    <property type="entry name" value="RNaseH_sf"/>
</dbReference>